<organism evidence="2 3">
    <name type="scientific">Ignelater luminosus</name>
    <name type="common">Cucubano</name>
    <name type="synonym">Pyrophorus luminosus</name>
    <dbReference type="NCBI Taxonomy" id="2038154"/>
    <lineage>
        <taxon>Eukaryota</taxon>
        <taxon>Metazoa</taxon>
        <taxon>Ecdysozoa</taxon>
        <taxon>Arthropoda</taxon>
        <taxon>Hexapoda</taxon>
        <taxon>Insecta</taxon>
        <taxon>Pterygota</taxon>
        <taxon>Neoptera</taxon>
        <taxon>Endopterygota</taxon>
        <taxon>Coleoptera</taxon>
        <taxon>Polyphaga</taxon>
        <taxon>Elateriformia</taxon>
        <taxon>Elateroidea</taxon>
        <taxon>Elateridae</taxon>
        <taxon>Agrypninae</taxon>
        <taxon>Pyrophorini</taxon>
        <taxon>Ignelater</taxon>
    </lineage>
</organism>
<dbReference type="EMBL" id="VTPC01008853">
    <property type="protein sequence ID" value="KAF2892244.1"/>
    <property type="molecule type" value="Genomic_DNA"/>
</dbReference>
<proteinExistence type="predicted"/>
<dbReference type="AlphaFoldDB" id="A0A8K0GAG3"/>
<dbReference type="OrthoDB" id="10040454at2759"/>
<dbReference type="Pfam" id="PF16087">
    <property type="entry name" value="DUF4817"/>
    <property type="match status" value="1"/>
</dbReference>
<sequence length="117" mass="13588">MERYTTEQRTKIIAFYFRNQRSIVLMRRAYRRYFSVGVLPTVPTVNRLVANFRQRGSVRNLTDTGRPRMAQRDDNIQHVSCTKLSTNVVLTAHTAQNAIAVLRDIFDQSIISRNSNL</sequence>
<protein>
    <recommendedName>
        <fullName evidence="1">DUF4817 domain-containing protein</fullName>
    </recommendedName>
</protein>
<gene>
    <name evidence="2" type="ORF">ILUMI_13930</name>
</gene>
<dbReference type="InterPro" id="IPR032135">
    <property type="entry name" value="DUF4817"/>
</dbReference>
<name>A0A8K0GAG3_IGNLU</name>
<comment type="caution">
    <text evidence="2">The sequence shown here is derived from an EMBL/GenBank/DDBJ whole genome shotgun (WGS) entry which is preliminary data.</text>
</comment>
<keyword evidence="3" id="KW-1185">Reference proteome</keyword>
<accession>A0A8K0GAG3</accession>
<evidence type="ECO:0000313" key="2">
    <source>
        <dbReference type="EMBL" id="KAF2892244.1"/>
    </source>
</evidence>
<reference evidence="2" key="1">
    <citation type="submission" date="2019-08" db="EMBL/GenBank/DDBJ databases">
        <title>The genome of the North American firefly Photinus pyralis.</title>
        <authorList>
            <consortium name="Photinus pyralis genome working group"/>
            <person name="Fallon T.R."/>
            <person name="Sander Lower S.E."/>
            <person name="Weng J.-K."/>
        </authorList>
    </citation>
    <scope>NUCLEOTIDE SEQUENCE</scope>
    <source>
        <strain evidence="2">TRF0915ILg1</strain>
        <tissue evidence="2">Whole body</tissue>
    </source>
</reference>
<evidence type="ECO:0000313" key="3">
    <source>
        <dbReference type="Proteomes" id="UP000801492"/>
    </source>
</evidence>
<feature type="domain" description="DUF4817" evidence="1">
    <location>
        <begin position="5"/>
        <end position="58"/>
    </location>
</feature>
<evidence type="ECO:0000259" key="1">
    <source>
        <dbReference type="Pfam" id="PF16087"/>
    </source>
</evidence>
<dbReference type="Proteomes" id="UP000801492">
    <property type="component" value="Unassembled WGS sequence"/>
</dbReference>